<keyword evidence="8" id="KW-0539">Nucleus</keyword>
<evidence type="ECO:0000256" key="8">
    <source>
        <dbReference type="ARBA" id="ARBA00023242"/>
    </source>
</evidence>
<dbReference type="InterPro" id="IPR019519">
    <property type="entry name" value="Elp5"/>
</dbReference>
<sequence>MLLELIAGSERSEFVLIVDSLAQPGRALLKSLMRGAALRGETVHVFHWEMSRAAISAGLVPDIASRLVHHDCFSDPLGWTGSDALIPETPKAPNFPHAHGVVDLRAAVGGASGPDRGPLCVVLDSLSPLLLHAGWPRVLSRLRALADRRHDDGVQVRQVVALLHGDAHAEGSTADAVRHAASTVLTLTPAPPRAFPHAPGSGSTSGSGQAAPRSCFDVSVLHKRRSGKVVRLEERMAVIDGFESRLITDGARSGGATTANSGEAPVCDPTAELTFNLRLTEDERKARGRVALPYQFSAQQKQDLLTPGGSATPTQIGGGRIFYCPDDADDVDDEDPDDDLDI</sequence>
<dbReference type="GO" id="GO:0002098">
    <property type="term" value="P:tRNA wobble uridine modification"/>
    <property type="evidence" value="ECO:0007669"/>
    <property type="project" value="InterPro"/>
</dbReference>
<evidence type="ECO:0000256" key="1">
    <source>
        <dbReference type="ARBA" id="ARBA00004123"/>
    </source>
</evidence>
<feature type="region of interest" description="Disordered" evidence="9">
    <location>
        <begin position="189"/>
        <end position="211"/>
    </location>
</feature>
<gene>
    <name evidence="11 12" type="primary">ELP5</name>
</gene>
<evidence type="ECO:0000256" key="3">
    <source>
        <dbReference type="ARBA" id="ARBA00005043"/>
    </source>
</evidence>
<comment type="similarity">
    <text evidence="4">Belongs to the ELP5 family.</text>
</comment>
<evidence type="ECO:0000313" key="12">
    <source>
        <dbReference type="RefSeq" id="XP_032818025.1"/>
    </source>
</evidence>
<feature type="compositionally biased region" description="Polar residues" evidence="9">
    <location>
        <begin position="303"/>
        <end position="315"/>
    </location>
</feature>
<evidence type="ECO:0000256" key="9">
    <source>
        <dbReference type="SAM" id="MobiDB-lite"/>
    </source>
</evidence>
<comment type="pathway">
    <text evidence="3">tRNA modification; 5-methoxycarbonylmethyl-2-thiouridine-tRNA biosynthesis.</text>
</comment>
<feature type="compositionally biased region" description="Acidic residues" evidence="9">
    <location>
        <begin position="326"/>
        <end position="342"/>
    </location>
</feature>
<evidence type="ECO:0000256" key="6">
    <source>
        <dbReference type="ARBA" id="ARBA00022490"/>
    </source>
</evidence>
<accession>A0AAJ7TII3</accession>
<dbReference type="GO" id="GO:0005829">
    <property type="term" value="C:cytosol"/>
    <property type="evidence" value="ECO:0007669"/>
    <property type="project" value="TreeGrafter"/>
</dbReference>
<dbReference type="GO" id="GO:0005634">
    <property type="term" value="C:nucleus"/>
    <property type="evidence" value="ECO:0007669"/>
    <property type="project" value="UniProtKB-SubCell"/>
</dbReference>
<evidence type="ECO:0000256" key="4">
    <source>
        <dbReference type="ARBA" id="ARBA00009567"/>
    </source>
</evidence>
<evidence type="ECO:0000256" key="7">
    <source>
        <dbReference type="ARBA" id="ARBA00022694"/>
    </source>
</evidence>
<feature type="region of interest" description="Disordered" evidence="9">
    <location>
        <begin position="303"/>
        <end position="342"/>
    </location>
</feature>
<dbReference type="Proteomes" id="UP001318040">
    <property type="component" value="Chromosome 28"/>
</dbReference>
<dbReference type="PANTHER" id="PTHR15641">
    <property type="entry name" value="ELONGATOR COMPLEX PROTEIN 5"/>
    <property type="match status" value="1"/>
</dbReference>
<evidence type="ECO:0000313" key="10">
    <source>
        <dbReference type="Proteomes" id="UP001318040"/>
    </source>
</evidence>
<organism evidence="10 11">
    <name type="scientific">Petromyzon marinus</name>
    <name type="common">Sea lamprey</name>
    <dbReference type="NCBI Taxonomy" id="7757"/>
    <lineage>
        <taxon>Eukaryota</taxon>
        <taxon>Metazoa</taxon>
        <taxon>Chordata</taxon>
        <taxon>Craniata</taxon>
        <taxon>Vertebrata</taxon>
        <taxon>Cyclostomata</taxon>
        <taxon>Hyperoartia</taxon>
        <taxon>Petromyzontiformes</taxon>
        <taxon>Petromyzontidae</taxon>
        <taxon>Petromyzon</taxon>
    </lineage>
</organism>
<protein>
    <recommendedName>
        <fullName evidence="5">Elongator complex protein 5</fullName>
    </recommendedName>
</protein>
<proteinExistence type="inferred from homology"/>
<dbReference type="GO" id="GO:0033588">
    <property type="term" value="C:elongator holoenzyme complex"/>
    <property type="evidence" value="ECO:0007669"/>
    <property type="project" value="InterPro"/>
</dbReference>
<keyword evidence="10" id="KW-1185">Reference proteome</keyword>
<name>A0AAJ7TII3_PETMA</name>
<keyword evidence="7" id="KW-0819">tRNA processing</keyword>
<evidence type="ECO:0000313" key="11">
    <source>
        <dbReference type="RefSeq" id="XP_032818024.1"/>
    </source>
</evidence>
<dbReference type="InterPro" id="IPR027417">
    <property type="entry name" value="P-loop_NTPase"/>
</dbReference>
<dbReference type="PANTHER" id="PTHR15641:SF1">
    <property type="entry name" value="ELONGATOR COMPLEX PROTEIN 5"/>
    <property type="match status" value="1"/>
</dbReference>
<dbReference type="RefSeq" id="XP_032818024.1">
    <property type="nucleotide sequence ID" value="XM_032962133.1"/>
</dbReference>
<dbReference type="GO" id="GO:0000049">
    <property type="term" value="F:tRNA binding"/>
    <property type="evidence" value="ECO:0007669"/>
    <property type="project" value="TreeGrafter"/>
</dbReference>
<evidence type="ECO:0000256" key="2">
    <source>
        <dbReference type="ARBA" id="ARBA00004496"/>
    </source>
</evidence>
<dbReference type="KEGG" id="pmrn:116946888"/>
<dbReference type="RefSeq" id="XP_032818025.1">
    <property type="nucleotide sequence ID" value="XM_032962134.1"/>
</dbReference>
<dbReference type="Gene3D" id="3.40.50.300">
    <property type="entry name" value="P-loop containing nucleotide triphosphate hydrolases"/>
    <property type="match status" value="1"/>
</dbReference>
<evidence type="ECO:0000256" key="5">
    <source>
        <dbReference type="ARBA" id="ARBA00020264"/>
    </source>
</evidence>
<comment type="subcellular location">
    <subcellularLocation>
        <location evidence="2">Cytoplasm</location>
    </subcellularLocation>
    <subcellularLocation>
        <location evidence="1">Nucleus</location>
    </subcellularLocation>
</comment>
<dbReference type="CTD" id="23587"/>
<dbReference type="CDD" id="cd19496">
    <property type="entry name" value="Elp5"/>
    <property type="match status" value="1"/>
</dbReference>
<reference evidence="11 12" key="1">
    <citation type="submission" date="2025-04" db="UniProtKB">
        <authorList>
            <consortium name="RefSeq"/>
        </authorList>
    </citation>
    <scope>IDENTIFICATION</scope>
    <source>
        <tissue evidence="11 12">Sperm</tissue>
    </source>
</reference>
<dbReference type="Pfam" id="PF10483">
    <property type="entry name" value="Elong_Iki1"/>
    <property type="match status" value="1"/>
</dbReference>
<dbReference type="AlphaFoldDB" id="A0AAJ7TII3"/>
<keyword evidence="6" id="KW-0963">Cytoplasm</keyword>